<evidence type="ECO:0000313" key="2">
    <source>
        <dbReference type="EMBL" id="CEI63469.1"/>
    </source>
</evidence>
<dbReference type="AlphaFoldDB" id="A0A2L2T201"/>
<dbReference type="STRING" id="56646.A0A2L2T201"/>
<dbReference type="OrthoDB" id="5125733at2759"/>
<evidence type="ECO:0000259" key="1">
    <source>
        <dbReference type="Pfam" id="PF06985"/>
    </source>
</evidence>
<evidence type="ECO:0000313" key="3">
    <source>
        <dbReference type="Proteomes" id="UP000245910"/>
    </source>
</evidence>
<dbReference type="Pfam" id="PF06985">
    <property type="entry name" value="HET"/>
    <property type="match status" value="1"/>
</dbReference>
<organism evidence="2 3">
    <name type="scientific">Fusarium venenatum</name>
    <dbReference type="NCBI Taxonomy" id="56646"/>
    <lineage>
        <taxon>Eukaryota</taxon>
        <taxon>Fungi</taxon>
        <taxon>Dikarya</taxon>
        <taxon>Ascomycota</taxon>
        <taxon>Pezizomycotina</taxon>
        <taxon>Sordariomycetes</taxon>
        <taxon>Hypocreomycetidae</taxon>
        <taxon>Hypocreales</taxon>
        <taxon>Nectriaceae</taxon>
        <taxon>Fusarium</taxon>
    </lineage>
</organism>
<reference evidence="3" key="1">
    <citation type="submission" date="2014-10" db="EMBL/GenBank/DDBJ databases">
        <authorList>
            <person name="King R."/>
        </authorList>
    </citation>
    <scope>NUCLEOTIDE SEQUENCE [LARGE SCALE GENOMIC DNA]</scope>
    <source>
        <strain evidence="3">A3/5</strain>
    </source>
</reference>
<dbReference type="PANTHER" id="PTHR33112">
    <property type="entry name" value="DOMAIN PROTEIN, PUTATIVE-RELATED"/>
    <property type="match status" value="1"/>
</dbReference>
<dbReference type="GeneID" id="37259544"/>
<feature type="domain" description="Heterokaryon incompatibility" evidence="1">
    <location>
        <begin position="196"/>
        <end position="343"/>
    </location>
</feature>
<dbReference type="InterPro" id="IPR010730">
    <property type="entry name" value="HET"/>
</dbReference>
<dbReference type="KEGG" id="fvn:FVRRES_07905"/>
<dbReference type="RefSeq" id="XP_025587189.1">
    <property type="nucleotide sequence ID" value="XM_025736599.2"/>
</dbReference>
<dbReference type="EMBL" id="LN649230">
    <property type="protein sequence ID" value="CEI63469.1"/>
    <property type="molecule type" value="Genomic_DNA"/>
</dbReference>
<keyword evidence="3" id="KW-1185">Reference proteome</keyword>
<proteinExistence type="predicted"/>
<dbReference type="PANTHER" id="PTHR33112:SF16">
    <property type="entry name" value="HETEROKARYON INCOMPATIBILITY DOMAIN-CONTAINING PROTEIN"/>
    <property type="match status" value="1"/>
</dbReference>
<name>A0A2L2T201_9HYPO</name>
<sequence length="683" mass="77300">MKPQDLVCSKCWTDFFNTESFEKTCTAEDDAYIHHETSAISTLDEIKNASSSGCNWCSFVATFLDGSKHGSTPIKVVLLPSRERHRATPMGRNIFFVRVYYLDGEEEKFADVCSIYAFTSSNDEASVHVTARPLRTDVGSQAASCQVRSWFEECKGHEGCSDPHTENTLPTRVIEVSPVDQLEPRIIETGGLRGRYATVSYCWGRTPFDTLNTSNYAQFIKSLGTNTLPPTFQDAIAISRRLSIPYLWIDALCIVQDCEDDKNREISSMKDIYASSTLTIVAASTQDVHEGFLQDRPHAKKYFTIPFRMKSNLFGSFSFGSLDDAAYDERSEPLAKRAWTLQEQLLAQRTVTYASHTMIWTCKAGTKTFDDSVHYPYYDNMDTYSSLNINKLLMDPEDAIVWKYDVLSCWCRLVSAYSLRRASLENDKLNAVAGIALHASFAPALGPEYLAGMWTYKLALQLTWYVQDHHRGLPDGERLESYRPNIYRAPSWSWASIEGGMIEFDDIFAPIFEAVVICKILECSTTPRLNQNPFGEVVSGHLKVRGWLRIAWFYPETSNLFLLPLSNVEDHGKSIISHQEGYEQYMKDFVAMHPDIDLNDRPEVLHGTWNTNTAGICDESRFTEPMVVFCLGVASEGSQGNISGLLLASTADQCSYTRIGQFMRGRRKDFRNKERAMEEVIIL</sequence>
<protein>
    <recommendedName>
        <fullName evidence="1">Heterokaryon incompatibility domain-containing protein</fullName>
    </recommendedName>
</protein>
<accession>A0A2L2T201</accession>
<dbReference type="Proteomes" id="UP000245910">
    <property type="component" value="Chromosome II"/>
</dbReference>